<evidence type="ECO:0000313" key="1">
    <source>
        <dbReference type="EMBL" id="KEO58059.1"/>
    </source>
</evidence>
<accession>A0ABR4TQR5</accession>
<sequence length="29" mass="3233">MLNLASLGLMTKVYTNANITVNQNEHLTK</sequence>
<evidence type="ECO:0000313" key="2">
    <source>
        <dbReference type="Proteomes" id="UP000027463"/>
    </source>
</evidence>
<dbReference type="Proteomes" id="UP000027463">
    <property type="component" value="Unassembled WGS sequence"/>
</dbReference>
<protein>
    <submittedName>
        <fullName evidence="1">Uncharacterized protein</fullName>
    </submittedName>
</protein>
<comment type="caution">
    <text evidence="1">The sequence shown here is derived from an EMBL/GenBank/DDBJ whole genome shotgun (WGS) entry which is preliminary data.</text>
</comment>
<name>A0ABR4TQR5_9PROT</name>
<gene>
    <name evidence="1" type="ORF">SMB34_15285</name>
</gene>
<keyword evidence="2" id="KW-1185">Reference proteome</keyword>
<dbReference type="EMBL" id="AUNC01000010">
    <property type="protein sequence ID" value="KEO58059.1"/>
    <property type="molecule type" value="Genomic_DNA"/>
</dbReference>
<proteinExistence type="predicted"/>
<organism evidence="1 2">
    <name type="scientific">Thalassospira permensis NBRC 106175</name>
    <dbReference type="NCBI Taxonomy" id="1353532"/>
    <lineage>
        <taxon>Bacteria</taxon>
        <taxon>Pseudomonadati</taxon>
        <taxon>Pseudomonadota</taxon>
        <taxon>Alphaproteobacteria</taxon>
        <taxon>Rhodospirillales</taxon>
        <taxon>Thalassospiraceae</taxon>
        <taxon>Thalassospira</taxon>
    </lineage>
</organism>
<reference evidence="1 2" key="1">
    <citation type="submission" date="2013-07" db="EMBL/GenBank/DDBJ databases">
        <title>Thalassospira permensis NBRC 106175 Genome Sequencing.</title>
        <authorList>
            <person name="Lai Q."/>
            <person name="Shao Z."/>
        </authorList>
    </citation>
    <scope>NUCLEOTIDE SEQUENCE [LARGE SCALE GENOMIC DNA]</scope>
    <source>
        <strain evidence="1 2">NBRC 106175</strain>
    </source>
</reference>